<dbReference type="EMBL" id="PHAH01000060">
    <property type="protein sequence ID" value="PKM86986.1"/>
    <property type="molecule type" value="Genomic_DNA"/>
</dbReference>
<protein>
    <submittedName>
        <fullName evidence="1">Uncharacterized protein</fullName>
    </submittedName>
</protein>
<name>A0A2N2DWZ6_9BACT</name>
<dbReference type="Proteomes" id="UP000233325">
    <property type="component" value="Unassembled WGS sequence"/>
</dbReference>
<evidence type="ECO:0000313" key="1">
    <source>
        <dbReference type="EMBL" id="PKM86986.1"/>
    </source>
</evidence>
<comment type="caution">
    <text evidence="1">The sequence shown here is derived from an EMBL/GenBank/DDBJ whole genome shotgun (WGS) entry which is preliminary data.</text>
</comment>
<reference evidence="1 2" key="1">
    <citation type="journal article" date="2017" name="ISME J.">
        <title>Potential for microbial H2 and metal transformations associated with novel bacteria and archaea in deep terrestrial subsurface sediments.</title>
        <authorList>
            <person name="Hernsdorf A.W."/>
            <person name="Amano Y."/>
            <person name="Miyakawa K."/>
            <person name="Ise K."/>
            <person name="Suzuki Y."/>
            <person name="Anantharaman K."/>
            <person name="Probst A."/>
            <person name="Burstein D."/>
            <person name="Thomas B.C."/>
            <person name="Banfield J.F."/>
        </authorList>
    </citation>
    <scope>NUCLEOTIDE SEQUENCE [LARGE SCALE GENOMIC DNA]</scope>
    <source>
        <strain evidence="1">HGW-Falkowbacteria-2</strain>
    </source>
</reference>
<proteinExistence type="predicted"/>
<sequence>MKQLIKVIEADPEIRSIAKEVANDFYKSAARKVYEDDNSVKAPDNLLKFKSAIERLSLDTGHLQITDREIVRLCIEVERRASIMS</sequence>
<gene>
    <name evidence="1" type="ORF">CVU83_03575</name>
</gene>
<dbReference type="AlphaFoldDB" id="A0A2N2DWZ6"/>
<accession>A0A2N2DWZ6</accession>
<evidence type="ECO:0000313" key="2">
    <source>
        <dbReference type="Proteomes" id="UP000233325"/>
    </source>
</evidence>
<organism evidence="1 2">
    <name type="scientific">Candidatus Falkowbacteria bacterium HGW-Falkowbacteria-2</name>
    <dbReference type="NCBI Taxonomy" id="2013769"/>
    <lineage>
        <taxon>Bacteria</taxon>
        <taxon>Candidatus Falkowiibacteriota</taxon>
    </lineage>
</organism>